<dbReference type="GO" id="GO:0005777">
    <property type="term" value="C:peroxisome"/>
    <property type="evidence" value="ECO:0007669"/>
    <property type="project" value="TreeGrafter"/>
</dbReference>
<reference evidence="2" key="1">
    <citation type="submission" date="2025-08" db="UniProtKB">
        <authorList>
            <consortium name="Ensembl"/>
        </authorList>
    </citation>
    <scope>IDENTIFICATION</scope>
</reference>
<proteinExistence type="predicted"/>
<dbReference type="PANTHER" id="PTHR42943">
    <property type="entry name" value="GLUTATHIONE S-TRANSFERASE KAPPA"/>
    <property type="match status" value="1"/>
</dbReference>
<evidence type="ECO:0000313" key="2">
    <source>
        <dbReference type="Ensembl" id="ENSCCRP00020023210.1"/>
    </source>
</evidence>
<organism evidence="2 3">
    <name type="scientific">Cyprinus carpio</name>
    <name type="common">Common carp</name>
    <dbReference type="NCBI Taxonomy" id="7962"/>
    <lineage>
        <taxon>Eukaryota</taxon>
        <taxon>Metazoa</taxon>
        <taxon>Chordata</taxon>
        <taxon>Craniata</taxon>
        <taxon>Vertebrata</taxon>
        <taxon>Euteleostomi</taxon>
        <taxon>Actinopterygii</taxon>
        <taxon>Neopterygii</taxon>
        <taxon>Teleostei</taxon>
        <taxon>Ostariophysi</taxon>
        <taxon>Cypriniformes</taxon>
        <taxon>Cyprinidae</taxon>
        <taxon>Cyprininae</taxon>
        <taxon>Cyprinus</taxon>
    </lineage>
</organism>
<dbReference type="Proteomes" id="UP000694701">
    <property type="component" value="Unplaced"/>
</dbReference>
<dbReference type="GO" id="GO:0006749">
    <property type="term" value="P:glutathione metabolic process"/>
    <property type="evidence" value="ECO:0007669"/>
    <property type="project" value="TreeGrafter"/>
</dbReference>
<dbReference type="InterPro" id="IPR051924">
    <property type="entry name" value="GST_Kappa/NadH"/>
</dbReference>
<dbReference type="InterPro" id="IPR036249">
    <property type="entry name" value="Thioredoxin-like_sf"/>
</dbReference>
<keyword evidence="1" id="KW-0472">Membrane</keyword>
<name>A0A8C2DAN7_CYPCA</name>
<keyword evidence="1" id="KW-1133">Transmembrane helix</keyword>
<dbReference type="GO" id="GO:0005739">
    <property type="term" value="C:mitochondrion"/>
    <property type="evidence" value="ECO:0007669"/>
    <property type="project" value="TreeGrafter"/>
</dbReference>
<dbReference type="AlphaFoldDB" id="A0A8C2DAN7"/>
<dbReference type="GO" id="GO:0004602">
    <property type="term" value="F:glutathione peroxidase activity"/>
    <property type="evidence" value="ECO:0007669"/>
    <property type="project" value="TreeGrafter"/>
</dbReference>
<evidence type="ECO:0000256" key="1">
    <source>
        <dbReference type="SAM" id="Phobius"/>
    </source>
</evidence>
<keyword evidence="1" id="KW-0812">Transmembrane</keyword>
<protein>
    <submittedName>
        <fullName evidence="2">Uncharacterized protein</fullName>
    </submittedName>
</protein>
<sequence length="167" mass="19477">MFSSGKVVELFYDVVSPYSWLRNIWNINLKFKPAFLTGVIYMNHISFILFFLLLSVAFLDSLNVMCFVTAVAEKGKEGDTLERVSRELWTRKWHTHQDITQPIKKLNQDELNNFSNKLKSVKEEALFYPFLHCFGFLFIVCHVNGKAKVFVGSDGFELMAYFIGNYY</sequence>
<dbReference type="Ensembl" id="ENSCCRT00020025470.1">
    <property type="protein sequence ID" value="ENSCCRP00020023210.1"/>
    <property type="gene ID" value="ENSCCRG00020010774.1"/>
</dbReference>
<dbReference type="PANTHER" id="PTHR42943:SF2">
    <property type="entry name" value="GLUTATHIONE S-TRANSFERASE KAPPA 1"/>
    <property type="match status" value="1"/>
</dbReference>
<dbReference type="SUPFAM" id="SSF52833">
    <property type="entry name" value="Thioredoxin-like"/>
    <property type="match status" value="1"/>
</dbReference>
<dbReference type="GO" id="GO:0004364">
    <property type="term" value="F:glutathione transferase activity"/>
    <property type="evidence" value="ECO:0007669"/>
    <property type="project" value="TreeGrafter"/>
</dbReference>
<evidence type="ECO:0000313" key="3">
    <source>
        <dbReference type="Proteomes" id="UP000694701"/>
    </source>
</evidence>
<accession>A0A8C2DAN7</accession>
<dbReference type="Gene3D" id="3.40.30.10">
    <property type="entry name" value="Glutaredoxin"/>
    <property type="match status" value="2"/>
</dbReference>
<feature type="transmembrane region" description="Helical" evidence="1">
    <location>
        <begin position="34"/>
        <end position="59"/>
    </location>
</feature>